<comment type="caution">
    <text evidence="2">The sequence shown here is derived from an EMBL/GenBank/DDBJ whole genome shotgun (WGS) entry which is preliminary data.</text>
</comment>
<dbReference type="AlphaFoldDB" id="A0A815FFN6"/>
<gene>
    <name evidence="2" type="ORF">JYZ213_LOCUS33604</name>
    <name evidence="3" type="ORF">OXD698_LOCUS20519</name>
</gene>
<organism evidence="2 4">
    <name type="scientific">Adineta steineri</name>
    <dbReference type="NCBI Taxonomy" id="433720"/>
    <lineage>
        <taxon>Eukaryota</taxon>
        <taxon>Metazoa</taxon>
        <taxon>Spiralia</taxon>
        <taxon>Gnathifera</taxon>
        <taxon>Rotifera</taxon>
        <taxon>Eurotatoria</taxon>
        <taxon>Bdelloidea</taxon>
        <taxon>Adinetida</taxon>
        <taxon>Adinetidae</taxon>
        <taxon>Adineta</taxon>
    </lineage>
</organism>
<proteinExistence type="predicted"/>
<evidence type="ECO:0000313" key="3">
    <source>
        <dbReference type="EMBL" id="CAF3838463.1"/>
    </source>
</evidence>
<dbReference type="Proteomes" id="UP000663844">
    <property type="component" value="Unassembled WGS sequence"/>
</dbReference>
<dbReference type="EMBL" id="CAJNOG010000643">
    <property type="protein sequence ID" value="CAF1324658.1"/>
    <property type="molecule type" value="Genomic_DNA"/>
</dbReference>
<feature type="region of interest" description="Disordered" evidence="1">
    <location>
        <begin position="81"/>
        <end position="110"/>
    </location>
</feature>
<evidence type="ECO:0000313" key="4">
    <source>
        <dbReference type="Proteomes" id="UP000663845"/>
    </source>
</evidence>
<dbReference type="EMBL" id="CAJOAZ010001632">
    <property type="protein sequence ID" value="CAF3838463.1"/>
    <property type="molecule type" value="Genomic_DNA"/>
</dbReference>
<dbReference type="Proteomes" id="UP000663845">
    <property type="component" value="Unassembled WGS sequence"/>
</dbReference>
<reference evidence="2" key="1">
    <citation type="submission" date="2021-02" db="EMBL/GenBank/DDBJ databases">
        <authorList>
            <person name="Nowell W R."/>
        </authorList>
    </citation>
    <scope>NUCLEOTIDE SEQUENCE</scope>
</reference>
<sequence length="124" mass="14742">MKIIFEHEGRKTTIFGNDYDIIVNKIRSLFPDQHHRPIQFYDPELTDHFEFTSYEQVVDQPNGLKMSFDMSSTSISYLTDPSPLSTFNKEEKNPNDRNTTQSISSKRSRKKSFEHEVVFFFQFY</sequence>
<accession>A0A815FFN6</accession>
<protein>
    <submittedName>
        <fullName evidence="2">Uncharacterized protein</fullName>
    </submittedName>
</protein>
<name>A0A815FFN6_9BILA</name>
<evidence type="ECO:0000313" key="2">
    <source>
        <dbReference type="EMBL" id="CAF1324658.1"/>
    </source>
</evidence>
<evidence type="ECO:0000256" key="1">
    <source>
        <dbReference type="SAM" id="MobiDB-lite"/>
    </source>
</evidence>